<dbReference type="InterPro" id="IPR036514">
    <property type="entry name" value="SGNH_hydro_sf"/>
</dbReference>
<dbReference type="Pfam" id="PF18962">
    <property type="entry name" value="Por_Secre_tail"/>
    <property type="match status" value="1"/>
</dbReference>
<keyword evidence="1" id="KW-0378">Hydrolase</keyword>
<comment type="caution">
    <text evidence="4">The sequence shown here is derived from an EMBL/GenBank/DDBJ whole genome shotgun (WGS) entry which is preliminary data.</text>
</comment>
<organism evidence="4 5">
    <name type="scientific">Arcicella aurantiaca</name>
    <dbReference type="NCBI Taxonomy" id="591202"/>
    <lineage>
        <taxon>Bacteria</taxon>
        <taxon>Pseudomonadati</taxon>
        <taxon>Bacteroidota</taxon>
        <taxon>Cytophagia</taxon>
        <taxon>Cytophagales</taxon>
        <taxon>Flectobacillaceae</taxon>
        <taxon>Arcicella</taxon>
    </lineage>
</organism>
<protein>
    <submittedName>
        <fullName evidence="4">Putative secreted protein (Por secretion system target)</fullName>
    </submittedName>
</protein>
<dbReference type="RefSeq" id="WP_109742396.1">
    <property type="nucleotide sequence ID" value="NZ_QGGO01000007.1"/>
</dbReference>
<dbReference type="EMBL" id="QGGO01000007">
    <property type="protein sequence ID" value="PWK27319.1"/>
    <property type="molecule type" value="Genomic_DNA"/>
</dbReference>
<dbReference type="Pfam" id="PF03629">
    <property type="entry name" value="SASA"/>
    <property type="match status" value="1"/>
</dbReference>
<dbReference type="NCBIfam" id="TIGR04183">
    <property type="entry name" value="Por_Secre_tail"/>
    <property type="match status" value="1"/>
</dbReference>
<feature type="domain" description="Secretion system C-terminal sorting" evidence="3">
    <location>
        <begin position="882"/>
        <end position="956"/>
    </location>
</feature>
<dbReference type="GO" id="GO:0016788">
    <property type="term" value="F:hydrolase activity, acting on ester bonds"/>
    <property type="evidence" value="ECO:0007669"/>
    <property type="project" value="UniProtKB-ARBA"/>
</dbReference>
<dbReference type="SUPFAM" id="SSF52266">
    <property type="entry name" value="SGNH hydrolase"/>
    <property type="match status" value="1"/>
</dbReference>
<dbReference type="Proteomes" id="UP000245489">
    <property type="component" value="Unassembled WGS sequence"/>
</dbReference>
<dbReference type="AlphaFoldDB" id="A0A316ECC3"/>
<evidence type="ECO:0000256" key="1">
    <source>
        <dbReference type="ARBA" id="ARBA00022801"/>
    </source>
</evidence>
<evidence type="ECO:0000259" key="2">
    <source>
        <dbReference type="Pfam" id="PF03629"/>
    </source>
</evidence>
<evidence type="ECO:0000313" key="5">
    <source>
        <dbReference type="Proteomes" id="UP000245489"/>
    </source>
</evidence>
<proteinExistence type="predicted"/>
<reference evidence="4 5" key="1">
    <citation type="submission" date="2018-05" db="EMBL/GenBank/DDBJ databases">
        <title>Genomic Encyclopedia of Archaeal and Bacterial Type Strains, Phase II (KMG-II): from individual species to whole genera.</title>
        <authorList>
            <person name="Goeker M."/>
        </authorList>
    </citation>
    <scope>NUCLEOTIDE SEQUENCE [LARGE SCALE GENOMIC DNA]</scope>
    <source>
        <strain evidence="4 5">DSM 22214</strain>
    </source>
</reference>
<sequence length="958" mass="104287">MIAVKKLLLISIFICLNNLLYSQIKLTSPLNRAVYQRDGAGFSKVTVAGSYQQQVDKIEARFIPVAEGQGQATDWETIKLTPLNGNFSVVRSVRQGWYRLEVRGSLNGQMIGGVTTVDRVGVGEVFIIAGQSNAEGVSYIQGIGANDDRVNCFGTGNDLAEGGSSYISLSPFSHVDQNTRIAPRGANGWCWGRVGDILASRLNVPIMFFNVAFNGTTINAWANTAKGGYAINPYIGGVYPNKMPYQNMSDVLKYFVPQLGVRAVLWCQGEADNYLGSTKQNTSPVTYKSQLQTVINQTRSESGKNITWVVALTSASVYCPECIAAPFASSDNNVLEGQRTTILETPNVFKGPETDGIQNPGRRDGAHFTSSLPQLAESWSNALNDFFFQYSTSSLPTVIPDINYVCGDNRVEVSLPERDASGSTLNNYEWSNNGLLFDAGKFSSERKVVLNVEGGRQYFARYRDIYGNVTQVPAIAFAGSNVPNSTIIAEGATDFCEGNKAILKANNTSNNAIIYEWNNGSKSQELTVTTSGSYSVKTISQFGCQSDFSTPVVIVAKPGPPQPVISANASTVFCADTNVVLTSSNQDAVSYIWSNGTTNRALKVNTTGSFKVKSVNSQGCTSIESNEVKVTVNPLPATPSIVPNGSTTFCADTSVVLTSSNQDAVSYRWNTGLLTRSITVKNAGDYSVKTIDKNGCVSKSSILTNIKVNALPPVPTISSTKDTVLCQGDNTILQMNLVNGGFPSWFAHQDGTTTRYNFQSLNVNKSGSFQAFQTDANGCKSAVSSKMYVSLKPVPAKIQTISRISPYTIGFNATQATTYIWQFNGTLRTDVNGNVIRIDEAGKYNVTAKNVYKTLFYGDKVCLSPVSDDFSFELYNDNGMSIYPNPTKGEINIDSKIDWRNSSIEIFNLSGAFIKKGFVSIFDDVKKLDLSDLPEGEYMLRIKTDNFYTITKRIIINR</sequence>
<evidence type="ECO:0000259" key="3">
    <source>
        <dbReference type="Pfam" id="PF18962"/>
    </source>
</evidence>
<accession>A0A316ECC3</accession>
<dbReference type="InterPro" id="IPR026444">
    <property type="entry name" value="Secre_tail"/>
</dbReference>
<dbReference type="InterPro" id="IPR005181">
    <property type="entry name" value="SASA"/>
</dbReference>
<feature type="domain" description="Sialate O-acetylesterase" evidence="2">
    <location>
        <begin position="124"/>
        <end position="369"/>
    </location>
</feature>
<evidence type="ECO:0000313" key="4">
    <source>
        <dbReference type="EMBL" id="PWK27319.1"/>
    </source>
</evidence>
<gene>
    <name evidence="4" type="ORF">LV89_01632</name>
</gene>
<dbReference type="OrthoDB" id="1488710at2"/>
<dbReference type="Gene3D" id="3.40.50.1110">
    <property type="entry name" value="SGNH hydrolase"/>
    <property type="match status" value="1"/>
</dbReference>
<keyword evidence="5" id="KW-1185">Reference proteome</keyword>
<name>A0A316ECC3_9BACT</name>